<dbReference type="EMBL" id="JAHRIO010070870">
    <property type="protein sequence ID" value="MEQ2181618.1"/>
    <property type="molecule type" value="Genomic_DNA"/>
</dbReference>
<comment type="caution">
    <text evidence="1">The sequence shown here is derived from an EMBL/GenBank/DDBJ whole genome shotgun (WGS) entry which is preliminary data.</text>
</comment>
<keyword evidence="2" id="KW-1185">Reference proteome</keyword>
<organism evidence="1 2">
    <name type="scientific">Goodea atripinnis</name>
    <dbReference type="NCBI Taxonomy" id="208336"/>
    <lineage>
        <taxon>Eukaryota</taxon>
        <taxon>Metazoa</taxon>
        <taxon>Chordata</taxon>
        <taxon>Craniata</taxon>
        <taxon>Vertebrata</taxon>
        <taxon>Euteleostomi</taxon>
        <taxon>Actinopterygii</taxon>
        <taxon>Neopterygii</taxon>
        <taxon>Teleostei</taxon>
        <taxon>Neoteleostei</taxon>
        <taxon>Acanthomorphata</taxon>
        <taxon>Ovalentaria</taxon>
        <taxon>Atherinomorphae</taxon>
        <taxon>Cyprinodontiformes</taxon>
        <taxon>Goodeidae</taxon>
        <taxon>Goodea</taxon>
    </lineage>
</organism>
<accession>A0ABV0PDW2</accession>
<evidence type="ECO:0000313" key="1">
    <source>
        <dbReference type="EMBL" id="MEQ2181618.1"/>
    </source>
</evidence>
<reference evidence="1 2" key="1">
    <citation type="submission" date="2021-06" db="EMBL/GenBank/DDBJ databases">
        <authorList>
            <person name="Palmer J.M."/>
        </authorList>
    </citation>
    <scope>NUCLEOTIDE SEQUENCE [LARGE SCALE GENOMIC DNA]</scope>
    <source>
        <strain evidence="1 2">GA_2019</strain>
        <tissue evidence="1">Muscle</tissue>
    </source>
</reference>
<gene>
    <name evidence="1" type="ORF">GOODEAATRI_013443</name>
</gene>
<proteinExistence type="predicted"/>
<protein>
    <submittedName>
        <fullName evidence="1">Uncharacterized protein</fullName>
    </submittedName>
</protein>
<name>A0ABV0PDW2_9TELE</name>
<sequence length="134" mass="14779">MTCLKSSQSLHRDVRTKLFSTCRDRSGSFGLRWSEREQDFQDTIQGCLQIGGGGRCAPPQNTCVCCSIAGRGCAVLSHPQKSCKKYNKLEMTRFSITKLLANVSFMHPAARTVHASSNVKATLSFSAFNLSVRE</sequence>
<dbReference type="Proteomes" id="UP001476798">
    <property type="component" value="Unassembled WGS sequence"/>
</dbReference>
<evidence type="ECO:0000313" key="2">
    <source>
        <dbReference type="Proteomes" id="UP001476798"/>
    </source>
</evidence>